<feature type="transmembrane region" description="Helical" evidence="17">
    <location>
        <begin position="441"/>
        <end position="460"/>
    </location>
</feature>
<keyword evidence="9 17" id="KW-0256">Endoplasmic reticulum</keyword>
<feature type="transmembrane region" description="Helical" evidence="17">
    <location>
        <begin position="414"/>
        <end position="435"/>
    </location>
</feature>
<dbReference type="InterPro" id="IPR001108">
    <property type="entry name" value="Peptidase_A22A"/>
</dbReference>
<keyword evidence="11 17" id="KW-1133">Transmembrane helix</keyword>
<feature type="region of interest" description="Disordered" evidence="18">
    <location>
        <begin position="309"/>
        <end position="385"/>
    </location>
</feature>
<dbReference type="PANTHER" id="PTHR10202">
    <property type="entry name" value="PRESENILIN"/>
    <property type="match status" value="1"/>
</dbReference>
<feature type="transmembrane region" description="Helical" evidence="17">
    <location>
        <begin position="86"/>
        <end position="104"/>
    </location>
</feature>
<dbReference type="GO" id="GO:0030318">
    <property type="term" value="P:melanocyte differentiation"/>
    <property type="evidence" value="ECO:0007669"/>
    <property type="project" value="UniProtKB-ARBA"/>
</dbReference>
<protein>
    <recommendedName>
        <fullName evidence="17">Presenilin</fullName>
        <ecNumber evidence="17">3.4.23.-</ecNumber>
    </recommendedName>
</protein>
<organism evidence="19 20">
    <name type="scientific">Muraenolepis orangiensis</name>
    <name type="common">Patagonian moray cod</name>
    <dbReference type="NCBI Taxonomy" id="630683"/>
    <lineage>
        <taxon>Eukaryota</taxon>
        <taxon>Metazoa</taxon>
        <taxon>Chordata</taxon>
        <taxon>Craniata</taxon>
        <taxon>Vertebrata</taxon>
        <taxon>Euteleostomi</taxon>
        <taxon>Actinopterygii</taxon>
        <taxon>Neopterygii</taxon>
        <taxon>Teleostei</taxon>
        <taxon>Neoteleostei</taxon>
        <taxon>Acanthomorphata</taxon>
        <taxon>Zeiogadaria</taxon>
        <taxon>Gadariae</taxon>
        <taxon>Gadiformes</taxon>
        <taxon>Muraenolepidoidei</taxon>
        <taxon>Muraenolepididae</taxon>
        <taxon>Muraenolepis</taxon>
    </lineage>
</organism>
<evidence type="ECO:0000256" key="8">
    <source>
        <dbReference type="ARBA" id="ARBA00022801"/>
    </source>
</evidence>
<comment type="subunit">
    <text evidence="17">Homodimer.</text>
</comment>
<dbReference type="SMART" id="SM00730">
    <property type="entry name" value="PSN"/>
    <property type="match status" value="1"/>
</dbReference>
<keyword evidence="13 17" id="KW-0333">Golgi apparatus</keyword>
<dbReference type="AlphaFoldDB" id="A0A9Q0IW00"/>
<keyword evidence="12" id="KW-0770">Synapse</keyword>
<comment type="function">
    <text evidence="17">Probable subunit of the gamma-secretase complex, an endoprotease complex that catalyzes the intramembrane cleavage of integral membrane proteins such as Notch receptors.</text>
</comment>
<keyword evidence="14 17" id="KW-0472">Membrane</keyword>
<evidence type="ECO:0000256" key="7">
    <source>
        <dbReference type="ARBA" id="ARBA00022692"/>
    </source>
</evidence>
<evidence type="ECO:0000256" key="15">
    <source>
        <dbReference type="ARBA" id="ARBA00023273"/>
    </source>
</evidence>
<dbReference type="GO" id="GO:0045202">
    <property type="term" value="C:synapse"/>
    <property type="evidence" value="ECO:0007669"/>
    <property type="project" value="UniProtKB-SubCell"/>
</dbReference>
<dbReference type="OrthoDB" id="20287at2759"/>
<keyword evidence="10 17" id="KW-0914">Notch signaling pathway</keyword>
<evidence type="ECO:0000256" key="4">
    <source>
        <dbReference type="ARBA" id="ARBA00008604"/>
    </source>
</evidence>
<feature type="compositionally biased region" description="Acidic residues" evidence="18">
    <location>
        <begin position="1"/>
        <end position="10"/>
    </location>
</feature>
<dbReference type="GO" id="GO:0070765">
    <property type="term" value="C:gamma-secretase complex"/>
    <property type="evidence" value="ECO:0007669"/>
    <property type="project" value="TreeGrafter"/>
</dbReference>
<dbReference type="GO" id="GO:0030424">
    <property type="term" value="C:axon"/>
    <property type="evidence" value="ECO:0007669"/>
    <property type="project" value="UniProtKB-SubCell"/>
</dbReference>
<evidence type="ECO:0000256" key="3">
    <source>
        <dbReference type="ARBA" id="ARBA00004489"/>
    </source>
</evidence>
<evidence type="ECO:0000256" key="12">
    <source>
        <dbReference type="ARBA" id="ARBA00023018"/>
    </source>
</evidence>
<keyword evidence="20" id="KW-1185">Reference proteome</keyword>
<keyword evidence="6 17" id="KW-0645">Protease</keyword>
<dbReference type="PRINTS" id="PR01072">
    <property type="entry name" value="PRESENILIN"/>
</dbReference>
<proteinExistence type="inferred from homology"/>
<evidence type="ECO:0000256" key="9">
    <source>
        <dbReference type="ARBA" id="ARBA00022824"/>
    </source>
</evidence>
<comment type="similarity">
    <text evidence="4 17">Belongs to the peptidase A22A family.</text>
</comment>
<evidence type="ECO:0000256" key="18">
    <source>
        <dbReference type="SAM" id="MobiDB-lite"/>
    </source>
</evidence>
<comment type="domain">
    <text evidence="17">The PAL motif is required for normal active site conformation.</text>
</comment>
<sequence>MANNPEDVENNTEVTGRPGHSDEAGGLRLRSRVGSGESDGVAGPEQNGQPPSSTPAAGGGPPRAAPESGGEDDEEELTLKYGAKHVIMLFVPVTLCMVVVVATVKSVRFYTQSDGQRLIYTPFSEDTNTMGEKALYAVLNTLIMTSVIIVMTGVLVLLYKYRCYSVIQGWLFLCSLLLLFIFSYIYLKEVLKTYNVAMDYITIAVIIWNFGVVGMICIHWKGPLRLQQSYLIMISALMALVFIKYLPEWTAWLILAAISIYDLLAVLSPKGPLRILVETAQERNEPIFPALIYSSTMVWLVNMADTEWPPKRNSTQEPEAVPLPEPQAAASPSTSAREDDSGFNRDWVSQQQNQLGALETTEETRRQIQEMPSDRPPVDEDDDEERGVKLGLGDFIFYSMLVGKASASGDWNTTLACFVAILIGLCLTLLLLAIFKKALPALPISIFFGLVFYFATDNLVRPFMDKLAQFQFYV</sequence>
<feature type="region of interest" description="Disordered" evidence="18">
    <location>
        <begin position="1"/>
        <end position="76"/>
    </location>
</feature>
<comment type="subcellular location">
    <subcellularLocation>
        <location evidence="1">Cell membrane</location>
    </subcellularLocation>
    <subcellularLocation>
        <location evidence="3">Cell projection</location>
        <location evidence="3">Axon</location>
    </subcellularLocation>
    <subcellularLocation>
        <location evidence="2">Cytoplasmic granule</location>
    </subcellularLocation>
    <subcellularLocation>
        <location evidence="17">Endoplasmic reticulum membrane</location>
        <topology evidence="17">Multi-pass membrane protein</topology>
    </subcellularLocation>
    <subcellularLocation>
        <location evidence="17">Golgi apparatus membrane</location>
        <topology evidence="17">Multi-pass membrane protein</topology>
    </subcellularLocation>
    <subcellularLocation>
        <location evidence="16">Synapse</location>
    </subcellularLocation>
</comment>
<feature type="transmembrane region" description="Helical" evidence="17">
    <location>
        <begin position="170"/>
        <end position="187"/>
    </location>
</feature>
<evidence type="ECO:0000256" key="11">
    <source>
        <dbReference type="ARBA" id="ARBA00022989"/>
    </source>
</evidence>
<dbReference type="GO" id="GO:0016485">
    <property type="term" value="P:protein processing"/>
    <property type="evidence" value="ECO:0007669"/>
    <property type="project" value="InterPro"/>
</dbReference>
<evidence type="ECO:0000256" key="17">
    <source>
        <dbReference type="RuleBase" id="RU361148"/>
    </source>
</evidence>
<dbReference type="GO" id="GO:0006509">
    <property type="term" value="P:membrane protein ectodomain proteolysis"/>
    <property type="evidence" value="ECO:0007669"/>
    <property type="project" value="TreeGrafter"/>
</dbReference>
<reference evidence="19" key="1">
    <citation type="submission" date="2022-07" db="EMBL/GenBank/DDBJ databases">
        <title>Chromosome-level genome of Muraenolepis orangiensis.</title>
        <authorList>
            <person name="Kim J."/>
        </authorList>
    </citation>
    <scope>NUCLEOTIDE SEQUENCE</scope>
    <source>
        <strain evidence="19">KU_S4_2022</strain>
        <tissue evidence="19">Muscle</tissue>
    </source>
</reference>
<evidence type="ECO:0000256" key="1">
    <source>
        <dbReference type="ARBA" id="ARBA00004236"/>
    </source>
</evidence>
<dbReference type="GO" id="GO:0000139">
    <property type="term" value="C:Golgi membrane"/>
    <property type="evidence" value="ECO:0007669"/>
    <property type="project" value="UniProtKB-SubCell"/>
</dbReference>
<evidence type="ECO:0000256" key="6">
    <source>
        <dbReference type="ARBA" id="ARBA00022670"/>
    </source>
</evidence>
<dbReference type="EC" id="3.4.23.-" evidence="17"/>
<dbReference type="InterPro" id="IPR006639">
    <property type="entry name" value="Preselin/SPP"/>
</dbReference>
<keyword evidence="7 17" id="KW-0812">Transmembrane</keyword>
<accession>A0A9Q0IW00</accession>
<dbReference type="GO" id="GO:0034205">
    <property type="term" value="P:amyloid-beta formation"/>
    <property type="evidence" value="ECO:0007669"/>
    <property type="project" value="UniProtKB-ARBA"/>
</dbReference>
<keyword evidence="5" id="KW-1003">Cell membrane</keyword>
<feature type="transmembrane region" description="Helical" evidence="17">
    <location>
        <begin position="134"/>
        <end position="158"/>
    </location>
</feature>
<gene>
    <name evidence="19" type="ORF">NHX12_019386</name>
</gene>
<feature type="compositionally biased region" description="Basic and acidic residues" evidence="18">
    <location>
        <begin position="362"/>
        <end position="378"/>
    </location>
</feature>
<dbReference type="GO" id="GO:0055074">
    <property type="term" value="P:calcium ion homeostasis"/>
    <property type="evidence" value="ECO:0007669"/>
    <property type="project" value="TreeGrafter"/>
</dbReference>
<feature type="compositionally biased region" description="Low complexity" evidence="18">
    <location>
        <begin position="26"/>
        <end position="36"/>
    </location>
</feature>
<evidence type="ECO:0000256" key="10">
    <source>
        <dbReference type="ARBA" id="ARBA00022976"/>
    </source>
</evidence>
<keyword evidence="8 17" id="KW-0378">Hydrolase</keyword>
<evidence type="ECO:0000256" key="5">
    <source>
        <dbReference type="ARBA" id="ARBA00022475"/>
    </source>
</evidence>
<dbReference type="InterPro" id="IPR042524">
    <property type="entry name" value="Presenilin_C"/>
</dbReference>
<feature type="transmembrane region" description="Helical" evidence="17">
    <location>
        <begin position="230"/>
        <end position="246"/>
    </location>
</feature>
<dbReference type="GO" id="GO:0042500">
    <property type="term" value="F:aspartic endopeptidase activity, intramembrane cleaving"/>
    <property type="evidence" value="ECO:0007669"/>
    <property type="project" value="InterPro"/>
</dbReference>
<dbReference type="GO" id="GO:0005789">
    <property type="term" value="C:endoplasmic reticulum membrane"/>
    <property type="evidence" value="ECO:0007669"/>
    <property type="project" value="UniProtKB-SubCell"/>
</dbReference>
<evidence type="ECO:0000256" key="16">
    <source>
        <dbReference type="ARBA" id="ARBA00034103"/>
    </source>
</evidence>
<evidence type="ECO:0000256" key="2">
    <source>
        <dbReference type="ARBA" id="ARBA00004463"/>
    </source>
</evidence>
<dbReference type="GO" id="GO:0007219">
    <property type="term" value="P:Notch signaling pathway"/>
    <property type="evidence" value="ECO:0007669"/>
    <property type="project" value="UniProtKB-KW"/>
</dbReference>
<dbReference type="PANTHER" id="PTHR10202:SF18">
    <property type="entry name" value="PRESENILIN-1"/>
    <property type="match status" value="1"/>
</dbReference>
<dbReference type="FunFam" id="1.10.472.100:FF:000001">
    <property type="entry name" value="Presenilin"/>
    <property type="match status" value="1"/>
</dbReference>
<evidence type="ECO:0000313" key="19">
    <source>
        <dbReference type="EMBL" id="KAJ3613134.1"/>
    </source>
</evidence>
<dbReference type="Proteomes" id="UP001148018">
    <property type="component" value="Unassembled WGS sequence"/>
</dbReference>
<evidence type="ECO:0000256" key="14">
    <source>
        <dbReference type="ARBA" id="ARBA00023136"/>
    </source>
</evidence>
<comment type="caution">
    <text evidence="19">The sequence shown here is derived from an EMBL/GenBank/DDBJ whole genome shotgun (WGS) entry which is preliminary data.</text>
</comment>
<evidence type="ECO:0000256" key="13">
    <source>
        <dbReference type="ARBA" id="ARBA00023034"/>
    </source>
</evidence>
<dbReference type="Pfam" id="PF01080">
    <property type="entry name" value="Presenilin"/>
    <property type="match status" value="1"/>
</dbReference>
<dbReference type="Gene3D" id="1.10.472.100">
    <property type="entry name" value="Presenilin"/>
    <property type="match status" value="1"/>
</dbReference>
<keyword evidence="15" id="KW-0966">Cell projection</keyword>
<dbReference type="GO" id="GO:0061053">
    <property type="term" value="P:somite development"/>
    <property type="evidence" value="ECO:0007669"/>
    <property type="project" value="UniProtKB-ARBA"/>
</dbReference>
<feature type="transmembrane region" description="Helical" evidence="17">
    <location>
        <begin position="199"/>
        <end position="218"/>
    </location>
</feature>
<evidence type="ECO:0000313" key="20">
    <source>
        <dbReference type="Proteomes" id="UP001148018"/>
    </source>
</evidence>
<name>A0A9Q0IW00_9TELE</name>
<dbReference type="EMBL" id="JANIIK010000035">
    <property type="protein sequence ID" value="KAJ3613134.1"/>
    <property type="molecule type" value="Genomic_DNA"/>
</dbReference>